<reference evidence="2 3" key="1">
    <citation type="journal article" date="2011" name="PLoS Genet.">
        <title>Comparative genomic analysis of human fungal pathogens causing paracoccidioidomycosis.</title>
        <authorList>
            <person name="Desjardins C.A."/>
            <person name="Champion M.D."/>
            <person name="Holder J.W."/>
            <person name="Muszewska A."/>
            <person name="Goldberg J."/>
            <person name="Bailao A.M."/>
            <person name="Brigido M.M."/>
            <person name="Ferreira M.E."/>
            <person name="Garcia A.M."/>
            <person name="Grynberg M."/>
            <person name="Gujja S."/>
            <person name="Heiman D.I."/>
            <person name="Henn M.R."/>
            <person name="Kodira C.D."/>
            <person name="Leon-Narvaez H."/>
            <person name="Longo L.V."/>
            <person name="Ma L.J."/>
            <person name="Malavazi I."/>
            <person name="Matsuo A.L."/>
            <person name="Morais F.V."/>
            <person name="Pereira M."/>
            <person name="Rodriguez-Brito S."/>
            <person name="Sakthikumar S."/>
            <person name="Salem-Izacc S.M."/>
            <person name="Sykes S.M."/>
            <person name="Teixeira M.M."/>
            <person name="Vallejo M.C."/>
            <person name="Walter M.E."/>
            <person name="Yandava C."/>
            <person name="Young S."/>
            <person name="Zeng Q."/>
            <person name="Zucker J."/>
            <person name="Felipe M.S."/>
            <person name="Goldman G.H."/>
            <person name="Haas B.J."/>
            <person name="McEwen J.G."/>
            <person name="Nino-Vega G."/>
            <person name="Puccia R."/>
            <person name="San-Blas G."/>
            <person name="Soares C.M."/>
            <person name="Birren B.W."/>
            <person name="Cuomo C.A."/>
        </authorList>
    </citation>
    <scope>NUCLEOTIDE SEQUENCE [LARGE SCALE GENOMIC DNA]</scope>
    <source>
        <strain evidence="3">ATCC MYA-826 / Pb01</strain>
    </source>
</reference>
<evidence type="ECO:0000313" key="2">
    <source>
        <dbReference type="EMBL" id="EEH38201.1"/>
    </source>
</evidence>
<accession>C1GRH7</accession>
<dbReference type="GeneID" id="9100148"/>
<gene>
    <name evidence="2" type="ORF">PAAG_01122</name>
</gene>
<sequence length="106" mass="12123">MANHMWATGPKRVTPFKEDSDNANNTQQKHKITVAIRFQPWDFESPMILKFSVLNITLATKDQTAQNGRIYTGVHTNELLGIFVELDGTAKCYAGLWLRQNHITNY</sequence>
<evidence type="ECO:0000256" key="1">
    <source>
        <dbReference type="SAM" id="MobiDB-lite"/>
    </source>
</evidence>
<name>C1GRH7_PARBA</name>
<keyword evidence="3" id="KW-1185">Reference proteome</keyword>
<dbReference type="KEGG" id="pbl:PAAG_01122"/>
<organism evidence="2 3">
    <name type="scientific">Paracoccidioides lutzii (strain ATCC MYA-826 / Pb01)</name>
    <name type="common">Paracoccidioides brasiliensis</name>
    <dbReference type="NCBI Taxonomy" id="502779"/>
    <lineage>
        <taxon>Eukaryota</taxon>
        <taxon>Fungi</taxon>
        <taxon>Dikarya</taxon>
        <taxon>Ascomycota</taxon>
        <taxon>Pezizomycotina</taxon>
        <taxon>Eurotiomycetes</taxon>
        <taxon>Eurotiomycetidae</taxon>
        <taxon>Onygenales</taxon>
        <taxon>Ajellomycetaceae</taxon>
        <taxon>Paracoccidioides</taxon>
    </lineage>
</organism>
<dbReference type="VEuPathDB" id="FungiDB:PAAG_01122"/>
<evidence type="ECO:0000313" key="3">
    <source>
        <dbReference type="Proteomes" id="UP000002059"/>
    </source>
</evidence>
<feature type="region of interest" description="Disordered" evidence="1">
    <location>
        <begin position="1"/>
        <end position="26"/>
    </location>
</feature>
<dbReference type="AlphaFoldDB" id="C1GRH7"/>
<dbReference type="Proteomes" id="UP000002059">
    <property type="component" value="Partially assembled WGS sequence"/>
</dbReference>
<dbReference type="HOGENOM" id="CLU_2224018_0_0_1"/>
<dbReference type="EMBL" id="KN293993">
    <property type="protein sequence ID" value="EEH38201.1"/>
    <property type="molecule type" value="Genomic_DNA"/>
</dbReference>
<protein>
    <submittedName>
        <fullName evidence="2">Uncharacterized protein</fullName>
    </submittedName>
</protein>
<proteinExistence type="predicted"/>
<dbReference type="RefSeq" id="XP_002797263.1">
    <property type="nucleotide sequence ID" value="XM_002797217.1"/>
</dbReference>